<dbReference type="SUPFAM" id="SSF51735">
    <property type="entry name" value="NAD(P)-binding Rossmann-fold domains"/>
    <property type="match status" value="1"/>
</dbReference>
<dbReference type="GO" id="GO:0006538">
    <property type="term" value="P:L-glutamate catabolic process"/>
    <property type="evidence" value="ECO:0007669"/>
    <property type="project" value="TreeGrafter"/>
</dbReference>
<dbReference type="Gene3D" id="3.40.50.720">
    <property type="entry name" value="NAD(P)-binding Rossmann-like Domain"/>
    <property type="match status" value="1"/>
</dbReference>
<accession>A0A2R5GKN4</accession>
<feature type="domain" description="Glutamate/phenylalanine/leucine/valine/L-tryptophan dehydrogenase C-terminal" evidence="3">
    <location>
        <begin position="656"/>
        <end position="972"/>
    </location>
</feature>
<dbReference type="InterPro" id="IPR006096">
    <property type="entry name" value="Glu/Leu/Phe/Val/Trp_DH_C"/>
</dbReference>
<dbReference type="InParanoid" id="A0A2R5GKN4"/>
<organism evidence="4 5">
    <name type="scientific">Hondaea fermentalgiana</name>
    <dbReference type="NCBI Taxonomy" id="2315210"/>
    <lineage>
        <taxon>Eukaryota</taxon>
        <taxon>Sar</taxon>
        <taxon>Stramenopiles</taxon>
        <taxon>Bigyra</taxon>
        <taxon>Labyrinthulomycetes</taxon>
        <taxon>Thraustochytrida</taxon>
        <taxon>Thraustochytriidae</taxon>
        <taxon>Hondaea</taxon>
    </lineage>
</organism>
<dbReference type="SMART" id="SM00839">
    <property type="entry name" value="ELFV_dehydrog"/>
    <property type="match status" value="1"/>
</dbReference>
<dbReference type="Pfam" id="PF00208">
    <property type="entry name" value="ELFV_dehydrog"/>
    <property type="match status" value="1"/>
</dbReference>
<comment type="similarity">
    <text evidence="1">Belongs to the Glu/Leu/Phe/Val dehydrogenases family.</text>
</comment>
<evidence type="ECO:0000313" key="4">
    <source>
        <dbReference type="EMBL" id="GBG31440.1"/>
    </source>
</evidence>
<gene>
    <name evidence="4" type="ORF">FCC1311_076642</name>
</gene>
<evidence type="ECO:0000256" key="1">
    <source>
        <dbReference type="ARBA" id="ARBA00006382"/>
    </source>
</evidence>
<sequence>MVVMEMDDALGQSKERFDELLDMLQREQREAANVKVPWFLQNMPDAYFKQLKPELRHQHLAALVALYDFGAVPDLTLHSDNNNTMTLISGGNNSPQRLVQQIDRMPTNTPLSGMSIFNSNDGEISLNVFRFFDADEDDSSEPAVLSDEIRAYLADLHAGKFEGDPLHADASTFPDEQALERFVRERCRPDYVLRSSPRRFCKQVELYNKIMQDGEDQVGIDIEPNWNGVPHRTMITLAITNVLTMAAMKRISKYFASKNLNNVRTHLDLVRGPATEEERKEGMTTSALCGDAQSLLRSNTVSMIRILVEPHEQDAKDIDMDTLNARLVEDLPTVSKWIDDRALSLLGRYGMSAREADIVLALCDLAHAILAPKDAFEFARSNIENVVMEESRIDFTRAILDLFVRRFDPSPEAANFPEKQNEAFAQRIAEIREMILQSGELETAQRTFSTLLDIVEGTYRTNAFVPGRFGLALRLDPRVCVEHLLNNTNRPEVPHGIFFVHGRRFAGFHVRFRDISRGGLRVVTPRNSEVHGVESARQLKECYDLAFAQQLKNKDIAEGGSKAVCLVDLDGIDKAGKDHVMRKSLKAMVNSVLDLITPDPDDRSCVVDHMGGAEEFIYFGPDEQVTPEHINWIVSRAGQRGYGMPNAFMSSKPDAGINHKVYGVTSEGVSVFLHEALLATGVDVTKPFSVKITGGPDGDVAGNLLKILYREYKDNARIVGLADGTAGLEDPDGINWDELLRMFDEALPLEQFSRDKLGPNSDFYLADTPTNINKRNTMHNRVKADAFVPAGGRPATISDVNWEKYLLPDGTPSSPLIVEGANLFLTPVAREKLGAHGCVIVKDSSANKCGVICSSMEIIASMLLDKAEFLDLKGVFVEDVLDLLRKRAKSEAELMFREYRSNPSLPLPPVSERISRAINRSTDAIAASLEELPEEKFRELLQIVRASLPKSLMDKAWDRFEDRVPEAYTRFQLACILASELVYKEGLPYVESVSDDGLAAMVVDYADRQLQVARLATKVDSGEKLSKDEQDLLSDILRAGGARTMVDHHLRP</sequence>
<dbReference type="AlphaFoldDB" id="A0A2R5GKN4"/>
<reference evidence="4 5" key="1">
    <citation type="submission" date="2017-12" db="EMBL/GenBank/DDBJ databases">
        <title>Sequencing, de novo assembly and annotation of complete genome of a new Thraustochytrid species, strain FCC1311.</title>
        <authorList>
            <person name="Sedici K."/>
            <person name="Godart F."/>
            <person name="Aiese Cigliano R."/>
            <person name="Sanseverino W."/>
            <person name="Barakat M."/>
            <person name="Ortet P."/>
            <person name="Marechal E."/>
            <person name="Cagnac O."/>
            <person name="Amato A."/>
        </authorList>
    </citation>
    <scope>NUCLEOTIDE SEQUENCE [LARGE SCALE GENOMIC DNA]</scope>
</reference>
<protein>
    <submittedName>
        <fullName evidence="4">NAD-specific glutamate dehydrogenase, putative</fullName>
    </submittedName>
</protein>
<evidence type="ECO:0000256" key="2">
    <source>
        <dbReference type="ARBA" id="ARBA00023002"/>
    </source>
</evidence>
<dbReference type="EMBL" id="BEYU01000097">
    <property type="protein sequence ID" value="GBG31440.1"/>
    <property type="molecule type" value="Genomic_DNA"/>
</dbReference>
<dbReference type="PANTHER" id="PTHR11606">
    <property type="entry name" value="GLUTAMATE DEHYDROGENASE"/>
    <property type="match status" value="1"/>
</dbReference>
<dbReference type="GO" id="GO:0004352">
    <property type="term" value="F:glutamate dehydrogenase (NAD+) activity"/>
    <property type="evidence" value="ECO:0007669"/>
    <property type="project" value="TreeGrafter"/>
</dbReference>
<comment type="caution">
    <text evidence="4">The sequence shown here is derived from an EMBL/GenBank/DDBJ whole genome shotgun (WGS) entry which is preliminary data.</text>
</comment>
<dbReference type="SUPFAM" id="SSF53223">
    <property type="entry name" value="Aminoacid dehydrogenase-like, N-terminal domain"/>
    <property type="match status" value="1"/>
</dbReference>
<dbReference type="InterPro" id="IPR046346">
    <property type="entry name" value="Aminoacid_DH-like_N_sf"/>
</dbReference>
<keyword evidence="2" id="KW-0560">Oxidoreductase</keyword>
<dbReference type="Proteomes" id="UP000241890">
    <property type="component" value="Unassembled WGS sequence"/>
</dbReference>
<dbReference type="InterPro" id="IPR036291">
    <property type="entry name" value="NAD(P)-bd_dom_sf"/>
</dbReference>
<evidence type="ECO:0000259" key="3">
    <source>
        <dbReference type="SMART" id="SM00839"/>
    </source>
</evidence>
<keyword evidence="5" id="KW-1185">Reference proteome</keyword>
<name>A0A2R5GKN4_9STRA</name>
<dbReference type="GO" id="GO:0005739">
    <property type="term" value="C:mitochondrion"/>
    <property type="evidence" value="ECO:0007669"/>
    <property type="project" value="TreeGrafter"/>
</dbReference>
<dbReference type="OrthoDB" id="184415at2759"/>
<proteinExistence type="inferred from homology"/>
<evidence type="ECO:0000313" key="5">
    <source>
        <dbReference type="Proteomes" id="UP000241890"/>
    </source>
</evidence>
<dbReference type="PANTHER" id="PTHR11606:SF39">
    <property type="entry name" value="GLUTAMATE_PHENYLALANINE_LEUCINE_VALINE_L-TRYPTOPHAN DEHYDROGENASE C-TERMINAL DOMAIN-CONTAINING PROTEIN"/>
    <property type="match status" value="1"/>
</dbReference>